<dbReference type="Gene3D" id="1.10.890.40">
    <property type="match status" value="1"/>
</dbReference>
<dbReference type="Proteomes" id="UP000561066">
    <property type="component" value="Unassembled WGS sequence"/>
</dbReference>
<dbReference type="EMBL" id="JABEQH010000013">
    <property type="protein sequence ID" value="MBB2176354.1"/>
    <property type="molecule type" value="Genomic_DNA"/>
</dbReference>
<keyword evidence="1" id="KW-0732">Signal</keyword>
<dbReference type="RefSeq" id="WP_182943710.1">
    <property type="nucleotide sequence ID" value="NZ_JABEQH010000013.1"/>
</dbReference>
<sequence>MTTKRPILLLAAGLAFSLPAGSALAQRVSNLQGGRFLQLCTRAPSIGICDAYISGLADAVALTHVYDRNEGDKTAPTGFCVASGVTSTDMRTKVVAWLKGHTDKLNSPVGGLVFTALHESYPCGGSK</sequence>
<reference evidence="3 4" key="1">
    <citation type="submission" date="2020-04" db="EMBL/GenBank/DDBJ databases">
        <title>Description of novel Gluconacetobacter.</title>
        <authorList>
            <person name="Sombolestani A."/>
        </authorList>
    </citation>
    <scope>NUCLEOTIDE SEQUENCE [LARGE SCALE GENOMIC DNA]</scope>
    <source>
        <strain evidence="3 4">LMG 21312</strain>
    </source>
</reference>
<organism evidence="3 4">
    <name type="scientific">Gluconacetobacter johannae</name>
    <dbReference type="NCBI Taxonomy" id="112140"/>
    <lineage>
        <taxon>Bacteria</taxon>
        <taxon>Pseudomonadati</taxon>
        <taxon>Pseudomonadota</taxon>
        <taxon>Alphaproteobacteria</taxon>
        <taxon>Acetobacterales</taxon>
        <taxon>Acetobacteraceae</taxon>
        <taxon>Gluconacetobacter</taxon>
    </lineage>
</organism>
<protein>
    <recommendedName>
        <fullName evidence="2">Rap1a immunity protein domain-containing protein</fullName>
    </recommendedName>
</protein>
<proteinExistence type="predicted"/>
<dbReference type="InterPro" id="IPR041238">
    <property type="entry name" value="Rap1a"/>
</dbReference>
<evidence type="ECO:0000259" key="2">
    <source>
        <dbReference type="Pfam" id="PF18602"/>
    </source>
</evidence>
<evidence type="ECO:0000313" key="4">
    <source>
        <dbReference type="Proteomes" id="UP000561066"/>
    </source>
</evidence>
<keyword evidence="4" id="KW-1185">Reference proteome</keyword>
<comment type="caution">
    <text evidence="3">The sequence shown here is derived from an EMBL/GenBank/DDBJ whole genome shotgun (WGS) entry which is preliminary data.</text>
</comment>
<name>A0A7W4P3Z0_9PROT</name>
<dbReference type="AlphaFoldDB" id="A0A7W4P3Z0"/>
<evidence type="ECO:0000313" key="3">
    <source>
        <dbReference type="EMBL" id="MBB2176354.1"/>
    </source>
</evidence>
<feature type="domain" description="Rap1a immunity protein" evidence="2">
    <location>
        <begin position="33"/>
        <end position="123"/>
    </location>
</feature>
<dbReference type="Pfam" id="PF18602">
    <property type="entry name" value="Rap1a"/>
    <property type="match status" value="1"/>
</dbReference>
<feature type="chain" id="PRO_5031422582" description="Rap1a immunity protein domain-containing protein" evidence="1">
    <location>
        <begin position="26"/>
        <end position="127"/>
    </location>
</feature>
<feature type="signal peptide" evidence="1">
    <location>
        <begin position="1"/>
        <end position="25"/>
    </location>
</feature>
<gene>
    <name evidence="3" type="ORF">HLH21_10490</name>
</gene>
<evidence type="ECO:0000256" key="1">
    <source>
        <dbReference type="SAM" id="SignalP"/>
    </source>
</evidence>
<accession>A0A7W4P3Z0</accession>